<dbReference type="AlphaFoldDB" id="X0WDB5"/>
<gene>
    <name evidence="1" type="ORF">S01H1_69672</name>
</gene>
<protein>
    <recommendedName>
        <fullName evidence="2">Alkyl hydroperoxide reductase subunit C/ Thiol specific antioxidant domain-containing protein</fullName>
    </recommendedName>
</protein>
<reference evidence="1" key="1">
    <citation type="journal article" date="2014" name="Front. Microbiol.">
        <title>High frequency of phylogenetically diverse reductive dehalogenase-homologous genes in deep subseafloor sedimentary metagenomes.</title>
        <authorList>
            <person name="Kawai M."/>
            <person name="Futagami T."/>
            <person name="Toyoda A."/>
            <person name="Takaki Y."/>
            <person name="Nishi S."/>
            <person name="Hori S."/>
            <person name="Arai W."/>
            <person name="Tsubouchi T."/>
            <person name="Morono Y."/>
            <person name="Uchiyama I."/>
            <person name="Ito T."/>
            <person name="Fujiyama A."/>
            <person name="Inagaki F."/>
            <person name="Takami H."/>
        </authorList>
    </citation>
    <scope>NUCLEOTIDE SEQUENCE</scope>
    <source>
        <strain evidence="1">Expedition CK06-06</strain>
    </source>
</reference>
<organism evidence="1">
    <name type="scientific">marine sediment metagenome</name>
    <dbReference type="NCBI Taxonomy" id="412755"/>
    <lineage>
        <taxon>unclassified sequences</taxon>
        <taxon>metagenomes</taxon>
        <taxon>ecological metagenomes</taxon>
    </lineage>
</organism>
<dbReference type="SUPFAM" id="SSF52833">
    <property type="entry name" value="Thioredoxin-like"/>
    <property type="match status" value="1"/>
</dbReference>
<dbReference type="Gene3D" id="3.40.30.10">
    <property type="entry name" value="Glutaredoxin"/>
    <property type="match status" value="1"/>
</dbReference>
<comment type="caution">
    <text evidence="1">The sequence shown here is derived from an EMBL/GenBank/DDBJ whole genome shotgun (WGS) entry which is preliminary data.</text>
</comment>
<name>X0WDB5_9ZZZZ</name>
<dbReference type="EMBL" id="BARS01046271">
    <property type="protein sequence ID" value="GAG28630.1"/>
    <property type="molecule type" value="Genomic_DNA"/>
</dbReference>
<accession>X0WDB5</accession>
<proteinExistence type="predicted"/>
<evidence type="ECO:0000313" key="1">
    <source>
        <dbReference type="EMBL" id="GAG28630.1"/>
    </source>
</evidence>
<evidence type="ECO:0008006" key="2">
    <source>
        <dbReference type="Google" id="ProtNLM"/>
    </source>
</evidence>
<feature type="non-terminal residue" evidence="1">
    <location>
        <position position="1"/>
    </location>
</feature>
<sequence>AAYGIDPMEFWVHDEWVNRPSTIILDGEGIVRFAYYGTFWGDRPTIEQTLEIIKTGNFEFEHPKRKK</sequence>
<dbReference type="InterPro" id="IPR036249">
    <property type="entry name" value="Thioredoxin-like_sf"/>
</dbReference>